<sequence length="418" mass="48281">MSMNADAKQQYQASLNRVLDAIKLKEPDRVPLIPVVEAFPYYYAGLTIQEGMYDYHKAGAALDKFYADFHPDLGWDPVLMYPGKIMELLDMKWFQWPGRGIEDPNSMYQYIEKEYMTEDEYDELLLDPTHFIQSKWIPRSFGALDGLKYLALRDSIWFGFFNTFPVFGRKEVQDSLQTLLKFAEEMNKWYTFLGEYDKKMENEFGVPLAYGAWGYAPFDWLGDTMRGTVPILRDIRERPDKLLAAIERFTPIAVEASINGAKASGRPFVWVWLHKGVDQLMSKEQFGKFYWPSLRQYIQELVDAGLTPFIYVEGSYHKRLEFLREVPKGKVVYDFEDIDMFEAKKVLGDVACIAGNVPNALLSYGTPAEVEEYCKKLIDVCAPGGGFMMDTAAMVDDAKPENMQAMFKVTREYGVYRR</sequence>
<dbReference type="EMBL" id="CDGJ01000114">
    <property type="protein sequence ID" value="CEJ09171.1"/>
    <property type="molecule type" value="Genomic_DNA"/>
</dbReference>
<accession>A0A8S0WHE5</accession>
<protein>
    <submittedName>
        <fullName evidence="2">Uroporphyrinogen decarboxylase</fullName>
        <ecNumber evidence="2 3">4.1.1.37</ecNumber>
    </submittedName>
    <submittedName>
        <fullName evidence="3">Uroporphyrinogen-III decarboxylase</fullName>
    </submittedName>
</protein>
<gene>
    <name evidence="2" type="ORF">DEACI_3311</name>
    <name evidence="3" type="ORF">DEACI_3654</name>
</gene>
<reference evidence="3" key="1">
    <citation type="submission" date="2014-11" db="EMBL/GenBank/DDBJ databases">
        <authorList>
            <person name="Hornung B.V."/>
        </authorList>
    </citation>
    <scope>NUCLEOTIDE SEQUENCE</scope>
    <source>
        <strain evidence="3">INE</strain>
    </source>
</reference>
<dbReference type="InterPro" id="IPR000257">
    <property type="entry name" value="Uroporphyrinogen_deCOase"/>
</dbReference>
<proteinExistence type="predicted"/>
<name>A0A8S0WHE5_9FIRM</name>
<reference evidence="2" key="2">
    <citation type="submission" date="2020-01" db="EMBL/GenBank/DDBJ databases">
        <authorList>
            <person name="Hornung B."/>
        </authorList>
    </citation>
    <scope>NUCLEOTIDE SEQUENCE</scope>
    <source>
        <strain evidence="2">PacBioINE</strain>
    </source>
</reference>
<dbReference type="EMBL" id="LR746496">
    <property type="protein sequence ID" value="CAA7602632.1"/>
    <property type="molecule type" value="Genomic_DNA"/>
</dbReference>
<dbReference type="InterPro" id="IPR038071">
    <property type="entry name" value="UROD/MetE-like_sf"/>
</dbReference>
<dbReference type="PANTHER" id="PTHR47099:SF1">
    <property type="entry name" value="METHYLCOBAMIDE:COM METHYLTRANSFERASE MTBA"/>
    <property type="match status" value="1"/>
</dbReference>
<dbReference type="Proteomes" id="UP001071230">
    <property type="component" value="Unassembled WGS sequence"/>
</dbReference>
<feature type="domain" description="Uroporphyrinogen decarboxylase (URO-D)" evidence="1">
    <location>
        <begin position="216"/>
        <end position="413"/>
    </location>
</feature>
<dbReference type="SUPFAM" id="SSF51726">
    <property type="entry name" value="UROD/MetE-like"/>
    <property type="match status" value="1"/>
</dbReference>
<dbReference type="EC" id="4.1.1.37" evidence="2 3"/>
<dbReference type="PANTHER" id="PTHR47099">
    <property type="entry name" value="METHYLCOBAMIDE:COM METHYLTRANSFERASE MTBA"/>
    <property type="match status" value="1"/>
</dbReference>
<dbReference type="GO" id="GO:0006779">
    <property type="term" value="P:porphyrin-containing compound biosynthetic process"/>
    <property type="evidence" value="ECO:0007669"/>
    <property type="project" value="InterPro"/>
</dbReference>
<organism evidence="2">
    <name type="scientific">Acididesulfobacillus acetoxydans</name>
    <dbReference type="NCBI Taxonomy" id="1561005"/>
    <lineage>
        <taxon>Bacteria</taxon>
        <taxon>Bacillati</taxon>
        <taxon>Bacillota</taxon>
        <taxon>Clostridia</taxon>
        <taxon>Eubacteriales</taxon>
        <taxon>Peptococcaceae</taxon>
        <taxon>Acididesulfobacillus</taxon>
    </lineage>
</organism>
<evidence type="ECO:0000313" key="2">
    <source>
        <dbReference type="EMBL" id="CAA7602632.1"/>
    </source>
</evidence>
<evidence type="ECO:0000313" key="4">
    <source>
        <dbReference type="Proteomes" id="UP001071230"/>
    </source>
</evidence>
<evidence type="ECO:0000313" key="3">
    <source>
        <dbReference type="EMBL" id="CEJ09171.1"/>
    </source>
</evidence>
<keyword evidence="4" id="KW-1185">Reference proteome</keyword>
<dbReference type="RefSeq" id="WP_240985966.1">
    <property type="nucleotide sequence ID" value="NZ_CDGJ01000114.1"/>
</dbReference>
<dbReference type="GO" id="GO:0004853">
    <property type="term" value="F:uroporphyrinogen decarboxylase activity"/>
    <property type="evidence" value="ECO:0007669"/>
    <property type="project" value="UniProtKB-EC"/>
</dbReference>
<keyword evidence="2" id="KW-0456">Lyase</keyword>
<dbReference type="Pfam" id="PF01208">
    <property type="entry name" value="URO-D"/>
    <property type="match status" value="1"/>
</dbReference>
<dbReference type="KEGG" id="aacx:DEACI_3311"/>
<dbReference type="Proteomes" id="UP000836597">
    <property type="component" value="Chromosome"/>
</dbReference>
<dbReference type="Gene3D" id="3.20.20.210">
    <property type="match status" value="1"/>
</dbReference>
<evidence type="ECO:0000259" key="1">
    <source>
        <dbReference type="Pfam" id="PF01208"/>
    </source>
</evidence>
<dbReference type="InterPro" id="IPR052024">
    <property type="entry name" value="Methanogen_methyltrans"/>
</dbReference>
<dbReference type="AlphaFoldDB" id="A0A8S0WHE5"/>